<evidence type="ECO:0000313" key="2">
    <source>
        <dbReference type="EMBL" id="KAK9789917.1"/>
    </source>
</evidence>
<protein>
    <submittedName>
        <fullName evidence="2">Uncharacterized protein</fullName>
    </submittedName>
</protein>
<keyword evidence="3" id="KW-1185">Reference proteome</keyword>
<organism evidence="2 3">
    <name type="scientific">Symbiochloris irregularis</name>
    <dbReference type="NCBI Taxonomy" id="706552"/>
    <lineage>
        <taxon>Eukaryota</taxon>
        <taxon>Viridiplantae</taxon>
        <taxon>Chlorophyta</taxon>
        <taxon>core chlorophytes</taxon>
        <taxon>Trebouxiophyceae</taxon>
        <taxon>Trebouxiales</taxon>
        <taxon>Trebouxiaceae</taxon>
        <taxon>Symbiochloris</taxon>
    </lineage>
</organism>
<name>A0AAW1NQ42_9CHLO</name>
<sequence length="83" mass="8345">MARTGRALALLLVAFCLAGPAFAQSTVPGADPSNLSGDAIAQGPAEAVSGRRLLDAFADCLADAFAVGGDAAAKIRMSIKVQR</sequence>
<comment type="caution">
    <text evidence="2">The sequence shown here is derived from an EMBL/GenBank/DDBJ whole genome shotgun (WGS) entry which is preliminary data.</text>
</comment>
<dbReference type="AlphaFoldDB" id="A0AAW1NQ42"/>
<feature type="chain" id="PRO_5043530934" evidence="1">
    <location>
        <begin position="24"/>
        <end position="83"/>
    </location>
</feature>
<keyword evidence="1" id="KW-0732">Signal</keyword>
<evidence type="ECO:0000313" key="3">
    <source>
        <dbReference type="Proteomes" id="UP001465755"/>
    </source>
</evidence>
<dbReference type="EMBL" id="JALJOQ010000201">
    <property type="protein sequence ID" value="KAK9789917.1"/>
    <property type="molecule type" value="Genomic_DNA"/>
</dbReference>
<reference evidence="2 3" key="1">
    <citation type="journal article" date="2024" name="Nat. Commun.">
        <title>Phylogenomics reveals the evolutionary origins of lichenization in chlorophyte algae.</title>
        <authorList>
            <person name="Puginier C."/>
            <person name="Libourel C."/>
            <person name="Otte J."/>
            <person name="Skaloud P."/>
            <person name="Haon M."/>
            <person name="Grisel S."/>
            <person name="Petersen M."/>
            <person name="Berrin J.G."/>
            <person name="Delaux P.M."/>
            <person name="Dal Grande F."/>
            <person name="Keller J."/>
        </authorList>
    </citation>
    <scope>NUCLEOTIDE SEQUENCE [LARGE SCALE GENOMIC DNA]</scope>
    <source>
        <strain evidence="2 3">SAG 2036</strain>
    </source>
</reference>
<feature type="signal peptide" evidence="1">
    <location>
        <begin position="1"/>
        <end position="23"/>
    </location>
</feature>
<dbReference type="Proteomes" id="UP001465755">
    <property type="component" value="Unassembled WGS sequence"/>
</dbReference>
<gene>
    <name evidence="2" type="ORF">WJX73_002119</name>
</gene>
<proteinExistence type="predicted"/>
<evidence type="ECO:0000256" key="1">
    <source>
        <dbReference type="SAM" id="SignalP"/>
    </source>
</evidence>
<accession>A0AAW1NQ42</accession>